<gene>
    <name evidence="1" type="ORF">DAT39_002810</name>
</gene>
<keyword evidence="2" id="KW-1185">Reference proteome</keyword>
<organism evidence="1 2">
    <name type="scientific">Clarias magur</name>
    <name type="common">Asian catfish</name>
    <name type="synonym">Macropteronotus magur</name>
    <dbReference type="NCBI Taxonomy" id="1594786"/>
    <lineage>
        <taxon>Eukaryota</taxon>
        <taxon>Metazoa</taxon>
        <taxon>Chordata</taxon>
        <taxon>Craniata</taxon>
        <taxon>Vertebrata</taxon>
        <taxon>Euteleostomi</taxon>
        <taxon>Actinopterygii</taxon>
        <taxon>Neopterygii</taxon>
        <taxon>Teleostei</taxon>
        <taxon>Ostariophysi</taxon>
        <taxon>Siluriformes</taxon>
        <taxon>Clariidae</taxon>
        <taxon>Clarias</taxon>
    </lineage>
</organism>
<accession>A0A8J4UZX5</accession>
<evidence type="ECO:0000313" key="2">
    <source>
        <dbReference type="Proteomes" id="UP000727407"/>
    </source>
</evidence>
<comment type="caution">
    <text evidence="1">The sequence shown here is derived from an EMBL/GenBank/DDBJ whole genome shotgun (WGS) entry which is preliminary data.</text>
</comment>
<dbReference type="AlphaFoldDB" id="A0A8J4UZX5"/>
<name>A0A8J4UZX5_CLAMG</name>
<reference evidence="1" key="1">
    <citation type="submission" date="2020-07" db="EMBL/GenBank/DDBJ databases">
        <title>Clarias magur genome sequencing, assembly and annotation.</title>
        <authorList>
            <person name="Kushwaha B."/>
            <person name="Kumar R."/>
            <person name="Das P."/>
            <person name="Joshi C.G."/>
            <person name="Kumar D."/>
            <person name="Nagpure N.S."/>
            <person name="Pandey M."/>
            <person name="Agarwal S."/>
            <person name="Srivastava S."/>
            <person name="Singh M."/>
            <person name="Sahoo L."/>
            <person name="Jayasankar P."/>
            <person name="Meher P.K."/>
            <person name="Koringa P.G."/>
            <person name="Iquebal M.A."/>
            <person name="Das S.P."/>
            <person name="Bit A."/>
            <person name="Patnaik S."/>
            <person name="Patel N."/>
            <person name="Shah T.M."/>
            <person name="Hinsu A."/>
            <person name="Jena J.K."/>
        </authorList>
    </citation>
    <scope>NUCLEOTIDE SEQUENCE</scope>
    <source>
        <strain evidence="1">CIFAMagur01</strain>
        <tissue evidence="1">Testis</tissue>
    </source>
</reference>
<protein>
    <submittedName>
        <fullName evidence="1">Uncharacterized protein</fullName>
    </submittedName>
</protein>
<dbReference type="EMBL" id="QNUK01000022">
    <property type="protein sequence ID" value="KAF5907475.1"/>
    <property type="molecule type" value="Genomic_DNA"/>
</dbReference>
<proteinExistence type="predicted"/>
<sequence length="132" mass="14754">MGFEMQTQSELGAHWGHRAPLSILGRSVATSPRCMAAWWDVCDGVSWTERQSDRGRTRSLVVSLLEGTEERKGKDHGGEKKELVVNKDNSSSAYQYGRHEEAHIGKINGEAGALNERGGHLWDMGWLLVRHN</sequence>
<dbReference type="Proteomes" id="UP000727407">
    <property type="component" value="Unassembled WGS sequence"/>
</dbReference>
<evidence type="ECO:0000313" key="1">
    <source>
        <dbReference type="EMBL" id="KAF5907475.1"/>
    </source>
</evidence>